<keyword evidence="2" id="KW-1185">Reference proteome</keyword>
<dbReference type="AlphaFoldDB" id="A0A5C5R8J9"/>
<sequence>MSAAGKDGEAVTPNPADVEKLRATIRFERGNPSDTDVAAVVAVLAAATGSAPQTGPEGPTSLWGDVRDRMRPLYFNGPNAFTSQTPLFWTKGT</sequence>
<dbReference type="GO" id="GO:0003989">
    <property type="term" value="F:acetyl-CoA carboxylase activity"/>
    <property type="evidence" value="ECO:0007669"/>
    <property type="project" value="InterPro"/>
</dbReference>
<organism evidence="1 2">
    <name type="scientific">Tsukamurella asaccharolytica</name>
    <dbReference type="NCBI Taxonomy" id="2592067"/>
    <lineage>
        <taxon>Bacteria</taxon>
        <taxon>Bacillati</taxon>
        <taxon>Actinomycetota</taxon>
        <taxon>Actinomycetes</taxon>
        <taxon>Mycobacteriales</taxon>
        <taxon>Tsukamurellaceae</taxon>
        <taxon>Tsukamurella</taxon>
    </lineage>
</organism>
<proteinExistence type="predicted"/>
<accession>A0A5C5R8J9</accession>
<dbReference type="RefSeq" id="WP_146561510.1">
    <property type="nucleotide sequence ID" value="NZ_VIGW01000005.1"/>
</dbReference>
<dbReference type="InterPro" id="IPR032716">
    <property type="entry name" value="ACC_epsilon"/>
</dbReference>
<dbReference type="Proteomes" id="UP000317291">
    <property type="component" value="Unassembled WGS sequence"/>
</dbReference>
<gene>
    <name evidence="1" type="ORF">FK529_12345</name>
</gene>
<protein>
    <submittedName>
        <fullName evidence="1">Acyl-CoA carboxylase subunit epsilon</fullName>
    </submittedName>
</protein>
<dbReference type="OrthoDB" id="4774790at2"/>
<reference evidence="1 2" key="1">
    <citation type="submission" date="2019-06" db="EMBL/GenBank/DDBJ databases">
        <title>Tsukamurella conjunctivitidis sp. nov., Tsukamurella assacharolytica sp. nov. and Tsukamurella sputae sp. nov. isolated from patients with conjunctivitis, bacteraemia (lymphoma) and respiratory infection (sputum) in Hong Kong.</title>
        <authorList>
            <person name="Teng J.L.L."/>
            <person name="Lee H.H."/>
            <person name="Fong J.Y.H."/>
            <person name="Fok K.M.N."/>
            <person name="Lau S.K.P."/>
            <person name="Woo P.C.Y."/>
        </authorList>
    </citation>
    <scope>NUCLEOTIDE SEQUENCE [LARGE SCALE GENOMIC DNA]</scope>
    <source>
        <strain evidence="1 2">HKU71</strain>
    </source>
</reference>
<dbReference type="GO" id="GO:0004658">
    <property type="term" value="F:propionyl-CoA carboxylase activity"/>
    <property type="evidence" value="ECO:0007669"/>
    <property type="project" value="InterPro"/>
</dbReference>
<evidence type="ECO:0000313" key="1">
    <source>
        <dbReference type="EMBL" id="TWS19290.1"/>
    </source>
</evidence>
<dbReference type="Pfam" id="PF13822">
    <property type="entry name" value="ACC_epsilon"/>
    <property type="match status" value="1"/>
</dbReference>
<comment type="caution">
    <text evidence="1">The sequence shown here is derived from an EMBL/GenBank/DDBJ whole genome shotgun (WGS) entry which is preliminary data.</text>
</comment>
<evidence type="ECO:0000313" key="2">
    <source>
        <dbReference type="Proteomes" id="UP000317291"/>
    </source>
</evidence>
<dbReference type="EMBL" id="VIGW01000005">
    <property type="protein sequence ID" value="TWS19290.1"/>
    <property type="molecule type" value="Genomic_DNA"/>
</dbReference>
<name>A0A5C5R8J9_9ACTN</name>